<evidence type="ECO:0000313" key="2">
    <source>
        <dbReference type="EMBL" id="MFK2918634.1"/>
    </source>
</evidence>
<sequence>MQLIRQPARDLRNNSTDAERRLWRLLQRAQLARHKFRRQHPLAGYIVDFVCIPARLVIELDGGQYLDAVAYDVERTARLERLGYRVRRFWNDDVLLRTHEVLEEIWRELEGWIGAVSQGPTPPQPSPVPRD</sequence>
<accession>A0ABW8KAZ7</accession>
<keyword evidence="3" id="KW-1185">Reference proteome</keyword>
<dbReference type="Pfam" id="PF04480">
    <property type="entry name" value="DUF559"/>
    <property type="match status" value="1"/>
</dbReference>
<evidence type="ECO:0000259" key="1">
    <source>
        <dbReference type="Pfam" id="PF04480"/>
    </source>
</evidence>
<dbReference type="EMBL" id="JADIKD010000011">
    <property type="protein sequence ID" value="MFK2918634.1"/>
    <property type="molecule type" value="Genomic_DNA"/>
</dbReference>
<dbReference type="InterPro" id="IPR047216">
    <property type="entry name" value="Endonuclease_DUF559_bact"/>
</dbReference>
<reference evidence="2 3" key="1">
    <citation type="submission" date="2020-10" db="EMBL/GenBank/DDBJ databases">
        <title>Phylogeny of dyella-like bacteria.</title>
        <authorList>
            <person name="Fu J."/>
        </authorList>
    </citation>
    <scope>NUCLEOTIDE SEQUENCE [LARGE SCALE GENOMIC DNA]</scope>
    <source>
        <strain evidence="2 3">BB4</strain>
    </source>
</reference>
<dbReference type="Gene3D" id="3.40.960.10">
    <property type="entry name" value="VSR Endonuclease"/>
    <property type="match status" value="1"/>
</dbReference>
<feature type="domain" description="DUF559" evidence="1">
    <location>
        <begin position="5"/>
        <end position="110"/>
    </location>
</feature>
<dbReference type="SUPFAM" id="SSF52980">
    <property type="entry name" value="Restriction endonuclease-like"/>
    <property type="match status" value="1"/>
</dbReference>
<proteinExistence type="predicted"/>
<organism evidence="2 3">
    <name type="scientific">Dyella koreensis</name>
    <dbReference type="NCBI Taxonomy" id="311235"/>
    <lineage>
        <taxon>Bacteria</taxon>
        <taxon>Pseudomonadati</taxon>
        <taxon>Pseudomonadota</taxon>
        <taxon>Gammaproteobacteria</taxon>
        <taxon>Lysobacterales</taxon>
        <taxon>Rhodanobacteraceae</taxon>
        <taxon>Dyella</taxon>
    </lineage>
</organism>
<dbReference type="CDD" id="cd01038">
    <property type="entry name" value="Endonuclease_DUF559"/>
    <property type="match status" value="1"/>
</dbReference>
<gene>
    <name evidence="2" type="ORF">ISS97_15270</name>
</gene>
<keyword evidence="2" id="KW-0378">Hydrolase</keyword>
<dbReference type="PANTHER" id="PTHR38590:SF1">
    <property type="entry name" value="BLL0828 PROTEIN"/>
    <property type="match status" value="1"/>
</dbReference>
<dbReference type="Proteomes" id="UP001620408">
    <property type="component" value="Unassembled WGS sequence"/>
</dbReference>
<keyword evidence="2" id="KW-0540">Nuclease</keyword>
<dbReference type="InterPro" id="IPR011335">
    <property type="entry name" value="Restrct_endonuc-II-like"/>
</dbReference>
<dbReference type="PANTHER" id="PTHR38590">
    <property type="entry name" value="BLL0828 PROTEIN"/>
    <property type="match status" value="1"/>
</dbReference>
<keyword evidence="2" id="KW-0255">Endonuclease</keyword>
<name>A0ABW8KAZ7_9GAMM</name>
<dbReference type="InterPro" id="IPR007569">
    <property type="entry name" value="DUF559"/>
</dbReference>
<comment type="caution">
    <text evidence="2">The sequence shown here is derived from an EMBL/GenBank/DDBJ whole genome shotgun (WGS) entry which is preliminary data.</text>
</comment>
<dbReference type="GO" id="GO:0004519">
    <property type="term" value="F:endonuclease activity"/>
    <property type="evidence" value="ECO:0007669"/>
    <property type="project" value="UniProtKB-KW"/>
</dbReference>
<protein>
    <submittedName>
        <fullName evidence="2">Endonuclease domain-containing protein</fullName>
    </submittedName>
</protein>
<evidence type="ECO:0000313" key="3">
    <source>
        <dbReference type="Proteomes" id="UP001620408"/>
    </source>
</evidence>
<dbReference type="RefSeq" id="WP_379985556.1">
    <property type="nucleotide sequence ID" value="NZ_JADIKD010000011.1"/>
</dbReference>